<name>A0A2H9N5X9_9BACT</name>
<accession>A0A2H9N5X9</accession>
<proteinExistence type="predicted"/>
<comment type="caution">
    <text evidence="1">The sequence shown here is derived from an EMBL/GenBank/DDBJ whole genome shotgun (WGS) entry which is preliminary data.</text>
</comment>
<dbReference type="AlphaFoldDB" id="A0A2H9N5X9"/>
<sequence>MHKSQRVDYIVNKIKSEIQHQILSHFYYGVYPVVDFQHPAKREKENMVLYKEVFTHTENQ</sequence>
<protein>
    <submittedName>
        <fullName evidence="1">Uncharacterized protein</fullName>
    </submittedName>
</protein>
<organism evidence="1 2">
    <name type="scientific">Candidatus Brennerbacteria bacterium CG_4_8_14_3_um_filter_43_14</name>
    <dbReference type="NCBI Taxonomy" id="1974521"/>
    <lineage>
        <taxon>Bacteria</taxon>
        <taxon>Candidatus Brenneribacteriota</taxon>
    </lineage>
</organism>
<evidence type="ECO:0000313" key="1">
    <source>
        <dbReference type="EMBL" id="PIX29314.1"/>
    </source>
</evidence>
<dbReference type="Proteomes" id="UP000236842">
    <property type="component" value="Unassembled WGS sequence"/>
</dbReference>
<reference evidence="2" key="1">
    <citation type="submission" date="2017-09" db="EMBL/GenBank/DDBJ databases">
        <title>Depth-based differentiation of microbial function through sediment-hosted aquifers and enrichment of novel symbionts in the deep terrestrial subsurface.</title>
        <authorList>
            <person name="Probst A.J."/>
            <person name="Ladd B."/>
            <person name="Jarett J.K."/>
            <person name="Geller-Mcgrath D.E."/>
            <person name="Sieber C.M.K."/>
            <person name="Emerson J.B."/>
            <person name="Anantharaman K."/>
            <person name="Thomas B.C."/>
            <person name="Malmstrom R."/>
            <person name="Stieglmeier M."/>
            <person name="Klingl A."/>
            <person name="Woyke T."/>
            <person name="Ryan C.M."/>
            <person name="Banfield J.F."/>
        </authorList>
    </citation>
    <scope>NUCLEOTIDE SEQUENCE [LARGE SCALE GENOMIC DNA]</scope>
</reference>
<dbReference type="EMBL" id="PFIJ01000007">
    <property type="protein sequence ID" value="PIX29314.1"/>
    <property type="molecule type" value="Genomic_DNA"/>
</dbReference>
<evidence type="ECO:0000313" key="2">
    <source>
        <dbReference type="Proteomes" id="UP000236842"/>
    </source>
</evidence>
<gene>
    <name evidence="1" type="ORF">COZ64_00500</name>
</gene>